<dbReference type="KEGG" id="sper:EW093_15965"/>
<dbReference type="EMBL" id="CP035807">
    <property type="protein sequence ID" value="QEN06118.1"/>
    <property type="molecule type" value="Genomic_DNA"/>
</dbReference>
<name>A0A5C1QFC8_9SPIO</name>
<dbReference type="AlphaFoldDB" id="A0A5C1QFC8"/>
<evidence type="ECO:0000313" key="1">
    <source>
        <dbReference type="EMBL" id="QEN06118.1"/>
    </source>
</evidence>
<evidence type="ECO:0000313" key="2">
    <source>
        <dbReference type="Proteomes" id="UP000323824"/>
    </source>
</evidence>
<reference evidence="1 2" key="1">
    <citation type="submission" date="2019-02" db="EMBL/GenBank/DDBJ databases">
        <authorList>
            <person name="Fomenkov A."/>
            <person name="Dubinina G."/>
            <person name="Grabovich M."/>
            <person name="Vincze T."/>
            <person name="Roberts R.J."/>
        </authorList>
    </citation>
    <scope>NUCLEOTIDE SEQUENCE [LARGE SCALE GENOMIC DNA]</scope>
    <source>
        <strain evidence="1 2">P</strain>
    </source>
</reference>
<dbReference type="RefSeq" id="WP_149569352.1">
    <property type="nucleotide sequence ID" value="NZ_CP035807.1"/>
</dbReference>
<organism evidence="1 2">
    <name type="scientific">Thiospirochaeta perfilievii</name>
    <dbReference type="NCBI Taxonomy" id="252967"/>
    <lineage>
        <taxon>Bacteria</taxon>
        <taxon>Pseudomonadati</taxon>
        <taxon>Spirochaetota</taxon>
        <taxon>Spirochaetia</taxon>
        <taxon>Spirochaetales</taxon>
        <taxon>Spirochaetaceae</taxon>
        <taxon>Thiospirochaeta</taxon>
    </lineage>
</organism>
<dbReference type="Proteomes" id="UP000323824">
    <property type="component" value="Chromosome"/>
</dbReference>
<keyword evidence="2" id="KW-1185">Reference proteome</keyword>
<reference evidence="1 2" key="2">
    <citation type="submission" date="2019-09" db="EMBL/GenBank/DDBJ databases">
        <title>Complete Genome Sequence and Methylome Analysis of free living Spirochaetas.</title>
        <authorList>
            <person name="Leshcheva N."/>
            <person name="Mikheeva N."/>
        </authorList>
    </citation>
    <scope>NUCLEOTIDE SEQUENCE [LARGE SCALE GENOMIC DNA]</scope>
    <source>
        <strain evidence="1 2">P</strain>
    </source>
</reference>
<proteinExistence type="predicted"/>
<gene>
    <name evidence="1" type="ORF">EW093_15965</name>
</gene>
<sequence>MLSFSDYYGQIEPCSPYETLRQRNYIRPELRLDLFDYTTQATISAQYYYDFFNSNSVPSIDNILREFYITYFGLWGDIIVGQKFTNKGKVDVFSPLNIFNSSYRGLLSLDDPYQGKRPDLSLELKYYLDNDSSLEFLYIPFPRPDYFGNLPTDIVLDNKEYKLLENQQRYLTNNSHSLFLTYNSYSYLYDLQITYGNYLDGSPNYAIDETKLIIDTTYNRVQTIGGAISSSLGPISIVQEIAFNLTENFNGNNHGIKNSDITVNTQLTKTLFGRTYGQINTIYQYIFNYNDDTDYIKAVNDIQLQPTDNILFFIIHLHDNFLREKLYLGLNIGYFFSPDVYIAPRLSYKLKDNISIDSGLDIYTGKYKPKILEENIGGDNYYIRLKIEY</sequence>
<protein>
    <submittedName>
        <fullName evidence="1">Uncharacterized protein</fullName>
    </submittedName>
</protein>
<dbReference type="OrthoDB" id="369341at2"/>
<accession>A0A5C1QFC8</accession>